<feature type="region of interest" description="Disordered" evidence="1">
    <location>
        <begin position="196"/>
        <end position="236"/>
    </location>
</feature>
<comment type="caution">
    <text evidence="2">The sequence shown here is derived from an EMBL/GenBank/DDBJ whole genome shotgun (WGS) entry which is preliminary data.</text>
</comment>
<evidence type="ECO:0000256" key="1">
    <source>
        <dbReference type="SAM" id="MobiDB-lite"/>
    </source>
</evidence>
<name>A0AAV0FQH0_9ASTE</name>
<reference evidence="2" key="1">
    <citation type="submission" date="2022-07" db="EMBL/GenBank/DDBJ databases">
        <authorList>
            <person name="Macas J."/>
            <person name="Novak P."/>
            <person name="Neumann P."/>
        </authorList>
    </citation>
    <scope>NUCLEOTIDE SEQUENCE</scope>
</reference>
<protein>
    <recommendedName>
        <fullName evidence="4">DUF4219 domain-containing protein</fullName>
    </recommendedName>
</protein>
<feature type="compositionally biased region" description="Acidic residues" evidence="1">
    <location>
        <begin position="199"/>
        <end position="208"/>
    </location>
</feature>
<dbReference type="Proteomes" id="UP001152523">
    <property type="component" value="Unassembled WGS sequence"/>
</dbReference>
<dbReference type="Pfam" id="PF14223">
    <property type="entry name" value="Retrotran_gag_2"/>
    <property type="match status" value="1"/>
</dbReference>
<evidence type="ECO:0008006" key="4">
    <source>
        <dbReference type="Google" id="ProtNLM"/>
    </source>
</evidence>
<gene>
    <name evidence="2" type="ORF">CEPIT_LOCUS36354</name>
</gene>
<dbReference type="PANTHER" id="PTHR35317">
    <property type="entry name" value="OS04G0629600 PROTEIN"/>
    <property type="match status" value="1"/>
</dbReference>
<keyword evidence="3" id="KW-1185">Reference proteome</keyword>
<evidence type="ECO:0000313" key="2">
    <source>
        <dbReference type="EMBL" id="CAH9137854.1"/>
    </source>
</evidence>
<organism evidence="2 3">
    <name type="scientific">Cuscuta epithymum</name>
    <dbReference type="NCBI Taxonomy" id="186058"/>
    <lineage>
        <taxon>Eukaryota</taxon>
        <taxon>Viridiplantae</taxon>
        <taxon>Streptophyta</taxon>
        <taxon>Embryophyta</taxon>
        <taxon>Tracheophyta</taxon>
        <taxon>Spermatophyta</taxon>
        <taxon>Magnoliopsida</taxon>
        <taxon>eudicotyledons</taxon>
        <taxon>Gunneridae</taxon>
        <taxon>Pentapetalae</taxon>
        <taxon>asterids</taxon>
        <taxon>lamiids</taxon>
        <taxon>Solanales</taxon>
        <taxon>Convolvulaceae</taxon>
        <taxon>Cuscuteae</taxon>
        <taxon>Cuscuta</taxon>
        <taxon>Cuscuta subgen. Cuscuta</taxon>
    </lineage>
</organism>
<proteinExistence type="predicted"/>
<evidence type="ECO:0000313" key="3">
    <source>
        <dbReference type="Proteomes" id="UP001152523"/>
    </source>
</evidence>
<accession>A0AAV0FQH0</accession>
<dbReference type="EMBL" id="CAMAPF010001002">
    <property type="protein sequence ID" value="CAH9137854.1"/>
    <property type="molecule type" value="Genomic_DNA"/>
</dbReference>
<sequence>MQTAGGNNGNSISQLPMFKGSNYHFWSLKMKTLFKSQQLWSIVEEGFEDGQPEEPDQALRDRRKKDAQALYFIQQALDDEVFPRIAAALTSKEAWSIRQKEYKGDKKVIEVGLQSLRREFENAKMKDKETVNDYLSRITSIVQKMRSYGEEVKSKQVISKVLRSLSRKYSHLVAAIEESMDMEVYTFDELKGSLQAYEEREDKEEERDETAFQAKADTSHHDRTQQSSRGRGRGRG</sequence>
<dbReference type="AlphaFoldDB" id="A0AAV0FQH0"/>
<dbReference type="PANTHER" id="PTHR35317:SF35">
    <property type="entry name" value="DUF4219 DOMAIN-CONTAINING PROTEIN"/>
    <property type="match status" value="1"/>
</dbReference>